<organism evidence="2 3">
    <name type="scientific">Eiseniibacteriota bacterium</name>
    <dbReference type="NCBI Taxonomy" id="2212470"/>
    <lineage>
        <taxon>Bacteria</taxon>
        <taxon>Candidatus Eiseniibacteriota</taxon>
    </lineage>
</organism>
<dbReference type="Proteomes" id="UP000777784">
    <property type="component" value="Unassembled WGS sequence"/>
</dbReference>
<dbReference type="EMBL" id="JAHJDP010000114">
    <property type="protein sequence ID" value="MBU2693131.1"/>
    <property type="molecule type" value="Genomic_DNA"/>
</dbReference>
<feature type="domain" description="Transposase zinc-binding" evidence="1">
    <location>
        <begin position="37"/>
        <end position="133"/>
    </location>
</feature>
<evidence type="ECO:0000313" key="3">
    <source>
        <dbReference type="Proteomes" id="UP000777784"/>
    </source>
</evidence>
<protein>
    <submittedName>
        <fullName evidence="2">Transposase zinc-binding domain-containing protein</fullName>
    </submittedName>
</protein>
<dbReference type="InterPro" id="IPR026889">
    <property type="entry name" value="Zn_Tnp"/>
</dbReference>
<dbReference type="Pfam" id="PF14319">
    <property type="entry name" value="Zn_Tnp_IS91"/>
    <property type="match status" value="1"/>
</dbReference>
<evidence type="ECO:0000313" key="2">
    <source>
        <dbReference type="EMBL" id="MBU2693131.1"/>
    </source>
</evidence>
<dbReference type="AlphaFoldDB" id="A0A948W8W9"/>
<comment type="caution">
    <text evidence="2">The sequence shown here is derived from an EMBL/GenBank/DDBJ whole genome shotgun (WGS) entry which is preliminary data.</text>
</comment>
<evidence type="ECO:0000259" key="1">
    <source>
        <dbReference type="Pfam" id="PF14319"/>
    </source>
</evidence>
<reference evidence="2" key="1">
    <citation type="submission" date="2021-05" db="EMBL/GenBank/DDBJ databases">
        <title>Energy efficiency and biological interactions define the core microbiome of deep oligotrophic groundwater.</title>
        <authorList>
            <person name="Mehrshad M."/>
            <person name="Lopez-Fernandez M."/>
            <person name="Bell E."/>
            <person name="Bernier-Latmani R."/>
            <person name="Bertilsson S."/>
            <person name="Dopson M."/>
        </authorList>
    </citation>
    <scope>NUCLEOTIDE SEQUENCE</scope>
    <source>
        <strain evidence="2">Modern_marine.mb.64</strain>
    </source>
</reference>
<sequence length="192" mass="21743">MHVGTTTAAGGRTLGEAARSSGVYRRRQPETTVLYEIVREHLETFLAQGRGSDGEGYPHFVEREFRRYLDCGLLCHGFARPHCPRCGFERLVAFSCKGKLCPSCLARRTADMSAWLVDHLLPEAGYRQWVLTFPWTLRFRLAADRALLTALLRIFLKVLFAWQRRRGRALGIRDGQTGAITFVQRFGGALNL</sequence>
<proteinExistence type="predicted"/>
<accession>A0A948W8W9</accession>
<name>A0A948W8W9_UNCEI</name>
<gene>
    <name evidence="2" type="ORF">KJ970_19615</name>
</gene>